<proteinExistence type="predicted"/>
<sequence>MSEATLPEELVNEILKHAIQAHPDTFLGPSRDRASFHRPNAPPSPLGSSHLLLVSKRWLRIGTPLLYTSLWISADAHTQTLLHIFRGNPALGALVLDLRLDGGFGSELHDVVLSMPNVRNVYLSWGLGQGHSMVGLWDTMSVLRPIKLWLGPHGDVMKEGLEAAGLTSLLAACISGRWNSLVRASRLAPGSAKPTGPPFLPGICPSRTLVPSLPNHCRGFAARPGSEGAQCSCRRYLQLVVARRPAEFPRQRGSADGVLSKSR</sequence>
<dbReference type="HOGENOM" id="CLU_101462_0_0_1"/>
<evidence type="ECO:0000313" key="1">
    <source>
        <dbReference type="EMBL" id="EKM59992.1"/>
    </source>
</evidence>
<gene>
    <name evidence="1" type="ORF">PHACADRAFT_250828</name>
</gene>
<dbReference type="InParanoid" id="K5XAN3"/>
<accession>K5XAN3</accession>
<dbReference type="KEGG" id="pco:PHACADRAFT_250828"/>
<organism evidence="1 2">
    <name type="scientific">Phanerochaete carnosa (strain HHB-10118-sp)</name>
    <name type="common">White-rot fungus</name>
    <name type="synonym">Peniophora carnosa</name>
    <dbReference type="NCBI Taxonomy" id="650164"/>
    <lineage>
        <taxon>Eukaryota</taxon>
        <taxon>Fungi</taxon>
        <taxon>Dikarya</taxon>
        <taxon>Basidiomycota</taxon>
        <taxon>Agaricomycotina</taxon>
        <taxon>Agaricomycetes</taxon>
        <taxon>Polyporales</taxon>
        <taxon>Phanerochaetaceae</taxon>
        <taxon>Phanerochaete</taxon>
    </lineage>
</organism>
<protein>
    <submittedName>
        <fullName evidence="1">Uncharacterized protein</fullName>
    </submittedName>
</protein>
<reference evidence="1 2" key="1">
    <citation type="journal article" date="2012" name="BMC Genomics">
        <title>Comparative genomics of the white-rot fungi, Phanerochaete carnosa and P. chrysosporium, to elucidate the genetic basis of the distinct wood types they colonize.</title>
        <authorList>
            <person name="Suzuki H."/>
            <person name="MacDonald J."/>
            <person name="Syed K."/>
            <person name="Salamov A."/>
            <person name="Hori C."/>
            <person name="Aerts A."/>
            <person name="Henrissat B."/>
            <person name="Wiebenga A."/>
            <person name="vanKuyk P.A."/>
            <person name="Barry K."/>
            <person name="Lindquist E."/>
            <person name="LaButti K."/>
            <person name="Lapidus A."/>
            <person name="Lucas S."/>
            <person name="Coutinho P."/>
            <person name="Gong Y."/>
            <person name="Samejima M."/>
            <person name="Mahadevan R."/>
            <person name="Abou-Zaid M."/>
            <person name="de Vries R.P."/>
            <person name="Igarashi K."/>
            <person name="Yadav J.S."/>
            <person name="Grigoriev I.V."/>
            <person name="Master E.R."/>
        </authorList>
    </citation>
    <scope>NUCLEOTIDE SEQUENCE [LARGE SCALE GENOMIC DNA]</scope>
    <source>
        <strain evidence="1 2">HHB-10118-sp</strain>
    </source>
</reference>
<dbReference type="OrthoDB" id="2908272at2759"/>
<dbReference type="Proteomes" id="UP000008370">
    <property type="component" value="Unassembled WGS sequence"/>
</dbReference>
<dbReference type="EMBL" id="JH930469">
    <property type="protein sequence ID" value="EKM59992.1"/>
    <property type="molecule type" value="Genomic_DNA"/>
</dbReference>
<dbReference type="AlphaFoldDB" id="K5XAN3"/>
<name>K5XAN3_PHACS</name>
<dbReference type="RefSeq" id="XP_007392540.1">
    <property type="nucleotide sequence ID" value="XM_007392478.1"/>
</dbReference>
<keyword evidence="2" id="KW-1185">Reference proteome</keyword>
<evidence type="ECO:0000313" key="2">
    <source>
        <dbReference type="Proteomes" id="UP000008370"/>
    </source>
</evidence>
<dbReference type="GeneID" id="18915039"/>